<accession>A0A8S9TWI6</accession>
<proteinExistence type="predicted"/>
<gene>
    <name evidence="3" type="ORF">GN958_ATG15457</name>
    <name evidence="2" type="ORF">GN958_ATG18009</name>
</gene>
<dbReference type="EMBL" id="JAACNO010002496">
    <property type="protein sequence ID" value="KAF4132800.1"/>
    <property type="molecule type" value="Genomic_DNA"/>
</dbReference>
<reference evidence="2" key="1">
    <citation type="submission" date="2020-03" db="EMBL/GenBank/DDBJ databases">
        <title>Hybrid Assembly of Korean Phytophthora infestans isolates.</title>
        <authorList>
            <person name="Prokchorchik M."/>
            <person name="Lee Y."/>
            <person name="Seo J."/>
            <person name="Cho J.-H."/>
            <person name="Park Y.-E."/>
            <person name="Jang D.-C."/>
            <person name="Im J.-S."/>
            <person name="Choi J.-G."/>
            <person name="Park H.-J."/>
            <person name="Lee G.-B."/>
            <person name="Lee Y.-G."/>
            <person name="Hong S.-Y."/>
            <person name="Cho K."/>
            <person name="Sohn K.H."/>
        </authorList>
    </citation>
    <scope>NUCLEOTIDE SEQUENCE</scope>
    <source>
        <strain evidence="2">KR_2_A2</strain>
    </source>
</reference>
<evidence type="ECO:0000313" key="2">
    <source>
        <dbReference type="EMBL" id="KAF4132800.1"/>
    </source>
</evidence>
<dbReference type="AlphaFoldDB" id="A0A8S9TWI6"/>
<evidence type="ECO:0008006" key="5">
    <source>
        <dbReference type="Google" id="ProtNLM"/>
    </source>
</evidence>
<organism evidence="2 4">
    <name type="scientific">Phytophthora infestans</name>
    <name type="common">Potato late blight agent</name>
    <name type="synonym">Botrytis infestans</name>
    <dbReference type="NCBI Taxonomy" id="4787"/>
    <lineage>
        <taxon>Eukaryota</taxon>
        <taxon>Sar</taxon>
        <taxon>Stramenopiles</taxon>
        <taxon>Oomycota</taxon>
        <taxon>Peronosporomycetes</taxon>
        <taxon>Peronosporales</taxon>
        <taxon>Peronosporaceae</taxon>
        <taxon>Phytophthora</taxon>
    </lineage>
</organism>
<dbReference type="Proteomes" id="UP000704712">
    <property type="component" value="Unassembled WGS sequence"/>
</dbReference>
<feature type="compositionally biased region" description="Basic and acidic residues" evidence="1">
    <location>
        <begin position="9"/>
        <end position="20"/>
    </location>
</feature>
<evidence type="ECO:0000313" key="3">
    <source>
        <dbReference type="EMBL" id="KAF4135335.1"/>
    </source>
</evidence>
<feature type="region of interest" description="Disordered" evidence="1">
    <location>
        <begin position="1"/>
        <end position="20"/>
    </location>
</feature>
<dbReference type="EMBL" id="JAACNO010002169">
    <property type="protein sequence ID" value="KAF4135335.1"/>
    <property type="molecule type" value="Genomic_DNA"/>
</dbReference>
<name>A0A8S9TWI6_PHYIN</name>
<comment type="caution">
    <text evidence="2">The sequence shown here is derived from an EMBL/GenBank/DDBJ whole genome shotgun (WGS) entry which is preliminary data.</text>
</comment>
<protein>
    <recommendedName>
        <fullName evidence="5">DDE-1 domain-containing protein</fullName>
    </recommendedName>
</protein>
<evidence type="ECO:0000256" key="1">
    <source>
        <dbReference type="SAM" id="MobiDB-lite"/>
    </source>
</evidence>
<sequence>MRNQNKQQRVVDKTGKPKRPDRAMVCNWVQQAWDDLPSETIANGFRASGLLPSENCIAAAELISELENLKLLEGRPVDTSQDFMLDDVVDEAIVQSNI</sequence>
<evidence type="ECO:0000313" key="4">
    <source>
        <dbReference type="Proteomes" id="UP000704712"/>
    </source>
</evidence>